<name>A0AA37UCQ0_9MICO</name>
<dbReference type="PROSITE" id="PS51257">
    <property type="entry name" value="PROKAR_LIPOPROTEIN"/>
    <property type="match status" value="1"/>
</dbReference>
<gene>
    <name evidence="2" type="ORF">GCM10025874_00770</name>
</gene>
<dbReference type="EMBL" id="BSUL01000001">
    <property type="protein sequence ID" value="GMA26824.1"/>
    <property type="molecule type" value="Genomic_DNA"/>
</dbReference>
<accession>A0AA37UCQ0</accession>
<keyword evidence="3" id="KW-1185">Reference proteome</keyword>
<keyword evidence="1" id="KW-0732">Signal</keyword>
<evidence type="ECO:0000313" key="3">
    <source>
        <dbReference type="Proteomes" id="UP001157160"/>
    </source>
</evidence>
<dbReference type="Proteomes" id="UP001157160">
    <property type="component" value="Unassembled WGS sequence"/>
</dbReference>
<sequence>MSKRRLLAVLLGGAMMLTGCTAGTESTVDTELSLEEAKQGAIDLASELATFIPASAVGEIERPPDGILMNCGDDGYQWTGRTVVPLLEPIDTDALVVSIIEHFEDSVDHEAISIPTADGEPRVQVRGRFGASAIVAEHPDEPEIRISSLSSCFVLPEGVSPLGRH</sequence>
<protein>
    <submittedName>
        <fullName evidence="2">Uncharacterized protein</fullName>
    </submittedName>
</protein>
<feature type="signal peptide" evidence="1">
    <location>
        <begin position="1"/>
        <end position="22"/>
    </location>
</feature>
<evidence type="ECO:0000256" key="1">
    <source>
        <dbReference type="SAM" id="SignalP"/>
    </source>
</evidence>
<feature type="chain" id="PRO_5041451212" evidence="1">
    <location>
        <begin position="23"/>
        <end position="165"/>
    </location>
</feature>
<reference evidence="2 3" key="1">
    <citation type="journal article" date="2014" name="Int. J. Syst. Evol. Microbiol.">
        <title>Complete genome sequence of Corynebacterium casei LMG S-19264T (=DSM 44701T), isolated from a smear-ripened cheese.</title>
        <authorList>
            <consortium name="US DOE Joint Genome Institute (JGI-PGF)"/>
            <person name="Walter F."/>
            <person name="Albersmeier A."/>
            <person name="Kalinowski J."/>
            <person name="Ruckert C."/>
        </authorList>
    </citation>
    <scope>NUCLEOTIDE SEQUENCE [LARGE SCALE GENOMIC DNA]</scope>
    <source>
        <strain evidence="2 3">NBRC 112289</strain>
    </source>
</reference>
<proteinExistence type="predicted"/>
<comment type="caution">
    <text evidence="2">The sequence shown here is derived from an EMBL/GenBank/DDBJ whole genome shotgun (WGS) entry which is preliminary data.</text>
</comment>
<evidence type="ECO:0000313" key="2">
    <source>
        <dbReference type="EMBL" id="GMA26824.1"/>
    </source>
</evidence>
<dbReference type="AlphaFoldDB" id="A0AA37UCQ0"/>
<organism evidence="2 3">
    <name type="scientific">Arenivirga flava</name>
    <dbReference type="NCBI Taxonomy" id="1930060"/>
    <lineage>
        <taxon>Bacteria</taxon>
        <taxon>Bacillati</taxon>
        <taxon>Actinomycetota</taxon>
        <taxon>Actinomycetes</taxon>
        <taxon>Micrococcales</taxon>
        <taxon>Microbacteriaceae</taxon>
        <taxon>Arenivirga</taxon>
    </lineage>
</organism>